<dbReference type="RefSeq" id="WP_102174944.1">
    <property type="nucleotide sequence ID" value="NZ_NMQA01000332.1"/>
</dbReference>
<evidence type="ECO:0000313" key="2">
    <source>
        <dbReference type="Proteomes" id="UP000235025"/>
    </source>
</evidence>
<comment type="caution">
    <text evidence="1">The sequence shown here is derived from an EMBL/GenBank/DDBJ whole genome shotgun (WGS) entry which is preliminary data.</text>
</comment>
<sequence length="76" mass="6939">MCQGVVAGGGVSPGAGVVAGGGVSPGAGVVAGGGVSPCGTAGAGVVWVSGAGSQAATRMFSPTAEARKINFVFMTV</sequence>
<dbReference type="EMBL" id="NMQA01000332">
    <property type="protein sequence ID" value="PLZ95199.1"/>
    <property type="molecule type" value="Genomic_DNA"/>
</dbReference>
<accession>A0A2N6KAB3</accession>
<organism evidence="1 2">
    <name type="scientific">Fischerella thermalis CCMEE 5268</name>
    <dbReference type="NCBI Taxonomy" id="2019662"/>
    <lineage>
        <taxon>Bacteria</taxon>
        <taxon>Bacillati</taxon>
        <taxon>Cyanobacteriota</taxon>
        <taxon>Cyanophyceae</taxon>
        <taxon>Nostocales</taxon>
        <taxon>Hapalosiphonaceae</taxon>
        <taxon>Fischerella</taxon>
    </lineage>
</organism>
<proteinExistence type="predicted"/>
<dbReference type="AlphaFoldDB" id="A0A2N6KAB3"/>
<name>A0A2N6KAB3_9CYAN</name>
<evidence type="ECO:0000313" key="1">
    <source>
        <dbReference type="EMBL" id="PLZ95199.1"/>
    </source>
</evidence>
<protein>
    <submittedName>
        <fullName evidence="1">Uncharacterized protein</fullName>
    </submittedName>
</protein>
<gene>
    <name evidence="1" type="ORF">CEN50_23125</name>
</gene>
<dbReference type="Proteomes" id="UP000235025">
    <property type="component" value="Unassembled WGS sequence"/>
</dbReference>
<reference evidence="1 2" key="1">
    <citation type="submission" date="2017-07" db="EMBL/GenBank/DDBJ databases">
        <title>Genomes of Fischerella (Mastigocladus) sp. strains.</title>
        <authorList>
            <person name="Miller S.R."/>
        </authorList>
    </citation>
    <scope>NUCLEOTIDE SEQUENCE [LARGE SCALE GENOMIC DNA]</scope>
    <source>
        <strain evidence="1 2">CCMEE 5268</strain>
    </source>
</reference>